<dbReference type="InterPro" id="IPR001806">
    <property type="entry name" value="Small_GTPase"/>
</dbReference>
<organism evidence="2">
    <name type="scientific">Trepomonas sp. PC1</name>
    <dbReference type="NCBI Taxonomy" id="1076344"/>
    <lineage>
        <taxon>Eukaryota</taxon>
        <taxon>Metamonada</taxon>
        <taxon>Diplomonadida</taxon>
        <taxon>Hexamitidae</taxon>
        <taxon>Hexamitinae</taxon>
        <taxon>Trepomonas</taxon>
    </lineage>
</organism>
<feature type="non-terminal residue" evidence="2">
    <location>
        <position position="1"/>
    </location>
</feature>
<dbReference type="NCBIfam" id="TIGR00231">
    <property type="entry name" value="small_GTP"/>
    <property type="match status" value="1"/>
</dbReference>
<dbReference type="PANTHER" id="PTHR47978">
    <property type="match status" value="1"/>
</dbReference>
<dbReference type="InterPro" id="IPR005225">
    <property type="entry name" value="Small_GTP-bd"/>
</dbReference>
<dbReference type="FunFam" id="3.40.50.300:FF:001204">
    <property type="entry name" value="Small GTP-binding protein, putative"/>
    <property type="match status" value="1"/>
</dbReference>
<name>A0A146K4L6_9EUKA</name>
<dbReference type="InterPro" id="IPR027417">
    <property type="entry name" value="P-loop_NTPase"/>
</dbReference>
<dbReference type="PROSITE" id="PS51420">
    <property type="entry name" value="RHO"/>
    <property type="match status" value="1"/>
</dbReference>
<dbReference type="PRINTS" id="PR00449">
    <property type="entry name" value="RASTRNSFRMNG"/>
</dbReference>
<gene>
    <name evidence="2" type="ORF">TPC1_16425</name>
</gene>
<proteinExistence type="predicted"/>
<dbReference type="PROSITE" id="PS51419">
    <property type="entry name" value="RAB"/>
    <property type="match status" value="1"/>
</dbReference>
<dbReference type="GO" id="GO:0003924">
    <property type="term" value="F:GTPase activity"/>
    <property type="evidence" value="ECO:0007669"/>
    <property type="project" value="InterPro"/>
</dbReference>
<dbReference type="SMART" id="SM00176">
    <property type="entry name" value="RAN"/>
    <property type="match status" value="1"/>
</dbReference>
<dbReference type="CDD" id="cd00154">
    <property type="entry name" value="Rab"/>
    <property type="match status" value="1"/>
</dbReference>
<evidence type="ECO:0000313" key="2">
    <source>
        <dbReference type="EMBL" id="JAP91832.1"/>
    </source>
</evidence>
<protein>
    <submittedName>
        <fullName evidence="2">Rab-like protein</fullName>
    </submittedName>
</protein>
<dbReference type="SUPFAM" id="SSF52540">
    <property type="entry name" value="P-loop containing nucleoside triphosphate hydrolases"/>
    <property type="match status" value="1"/>
</dbReference>
<evidence type="ECO:0000256" key="1">
    <source>
        <dbReference type="ARBA" id="ARBA00022741"/>
    </source>
</evidence>
<dbReference type="AlphaFoldDB" id="A0A146K4L6"/>
<sequence length="180" mass="19984">TMKLIVIGESSVGKTNLILRYAHNQFMSQENATIGLSFVTKMMQLADQSVKLQLWDTAGQERFRSIARSFYTNAQVGFVVFDLTNEASLKSCELWLTEFMKEAPEALAVIVGNKADLAKTCDGKPLAEKYGLQYFEVSALSGNGVEQMFNLTVEEAAKKDKREEAIKIVKAPKNDKKSGC</sequence>
<reference evidence="2" key="1">
    <citation type="submission" date="2015-07" db="EMBL/GenBank/DDBJ databases">
        <title>Adaptation to a free-living lifestyle via gene acquisitions in the diplomonad Trepomonas sp. PC1.</title>
        <authorList>
            <person name="Xu F."/>
            <person name="Jerlstrom-Hultqvist J."/>
            <person name="Kolisko M."/>
            <person name="Simpson A.G.B."/>
            <person name="Roger A.J."/>
            <person name="Svard S.G."/>
            <person name="Andersson J.O."/>
        </authorList>
    </citation>
    <scope>NUCLEOTIDE SEQUENCE</scope>
    <source>
        <strain evidence="2">PC1</strain>
    </source>
</reference>
<accession>A0A146K4L6</accession>
<dbReference type="SMART" id="SM00174">
    <property type="entry name" value="RHO"/>
    <property type="match status" value="1"/>
</dbReference>
<dbReference type="SMART" id="SM00175">
    <property type="entry name" value="RAB"/>
    <property type="match status" value="1"/>
</dbReference>
<dbReference type="GO" id="GO:0005525">
    <property type="term" value="F:GTP binding"/>
    <property type="evidence" value="ECO:0007669"/>
    <property type="project" value="InterPro"/>
</dbReference>
<dbReference type="EMBL" id="GDID01004774">
    <property type="protein sequence ID" value="JAP91832.1"/>
    <property type="molecule type" value="Transcribed_RNA"/>
</dbReference>
<dbReference type="SMART" id="SM00173">
    <property type="entry name" value="RAS"/>
    <property type="match status" value="1"/>
</dbReference>
<dbReference type="Pfam" id="PF00071">
    <property type="entry name" value="Ras"/>
    <property type="match status" value="1"/>
</dbReference>
<dbReference type="Gene3D" id="3.40.50.300">
    <property type="entry name" value="P-loop containing nucleotide triphosphate hydrolases"/>
    <property type="match status" value="1"/>
</dbReference>
<dbReference type="PROSITE" id="PS51421">
    <property type="entry name" value="RAS"/>
    <property type="match status" value="1"/>
</dbReference>
<keyword evidence="1" id="KW-0547">Nucleotide-binding</keyword>